<sequence>MSSFQLETIWVNAMLVKEIVEIKKGIQVFCDANTDQHSSRIWLSSGTTQEIESASDIIYRTDAFLPREPWREPSLTEYSLLRANEPILNLSSWDLGSSIGVVRFPNEVLAPLEAILENIRKSSAATLEECQFLDTHPERENAIAKVMKHVERYCLSSNRLQLLGIQTTLPGLTTVTSGYHNSIPKKRYDGMHLDSWDRDTLRRRHKSRNRICINLGCEERYFLFINLTLMDMFHALGLSDPEDIYKNYRGTSIGDKFMKSYPSYPVVKLKVAPGEAYIAPTENVIHDASTISKKYSDITLTFLGYFGILPYAKDGILDCVMT</sequence>
<reference evidence="1 2" key="1">
    <citation type="journal article" date="2015" name="Genome Announc.">
        <title>Draft Genome Sequence of Cyanobacterium Hassallia byssoidea Strain VB512170, Isolated from Monuments in India.</title>
        <authorList>
            <person name="Singh D."/>
            <person name="Chandrababunaidu M.M."/>
            <person name="Panda A."/>
            <person name="Sen D."/>
            <person name="Bhattacharyya S."/>
            <person name="Adhikary S.P."/>
            <person name="Tripathy S."/>
        </authorList>
    </citation>
    <scope>NUCLEOTIDE SEQUENCE [LARGE SCALE GENOMIC DNA]</scope>
    <source>
        <strain evidence="1 2">VB512170</strain>
    </source>
</reference>
<name>A0A846HEN8_9CYAN</name>
<accession>A0A846HEN8</accession>
<evidence type="ECO:0000313" key="1">
    <source>
        <dbReference type="EMBL" id="NEU75080.1"/>
    </source>
</evidence>
<organism evidence="1 2">
    <name type="scientific">Hassallia byssoidea VB512170</name>
    <dbReference type="NCBI Taxonomy" id="1304833"/>
    <lineage>
        <taxon>Bacteria</taxon>
        <taxon>Bacillati</taxon>
        <taxon>Cyanobacteriota</taxon>
        <taxon>Cyanophyceae</taxon>
        <taxon>Nostocales</taxon>
        <taxon>Tolypothrichaceae</taxon>
        <taxon>Hassallia</taxon>
    </lineage>
</organism>
<dbReference type="Proteomes" id="UP000031549">
    <property type="component" value="Unassembled WGS sequence"/>
</dbReference>
<protein>
    <submittedName>
        <fullName evidence="1">Uncharacterized protein</fullName>
    </submittedName>
</protein>
<evidence type="ECO:0000313" key="2">
    <source>
        <dbReference type="Proteomes" id="UP000031549"/>
    </source>
</evidence>
<dbReference type="EMBL" id="JTCM02000058">
    <property type="protein sequence ID" value="NEU75080.1"/>
    <property type="molecule type" value="Genomic_DNA"/>
</dbReference>
<keyword evidence="2" id="KW-1185">Reference proteome</keyword>
<comment type="caution">
    <text evidence="1">The sequence shown here is derived from an EMBL/GenBank/DDBJ whole genome shotgun (WGS) entry which is preliminary data.</text>
</comment>
<dbReference type="AlphaFoldDB" id="A0A846HEN8"/>
<proteinExistence type="predicted"/>
<gene>
    <name evidence="1" type="ORF">PI95_021605</name>
</gene>